<organism evidence="4 5">
    <name type="scientific">Artemisia annua</name>
    <name type="common">Sweet wormwood</name>
    <dbReference type="NCBI Taxonomy" id="35608"/>
    <lineage>
        <taxon>Eukaryota</taxon>
        <taxon>Viridiplantae</taxon>
        <taxon>Streptophyta</taxon>
        <taxon>Embryophyta</taxon>
        <taxon>Tracheophyta</taxon>
        <taxon>Spermatophyta</taxon>
        <taxon>Magnoliopsida</taxon>
        <taxon>eudicotyledons</taxon>
        <taxon>Gunneridae</taxon>
        <taxon>Pentapetalae</taxon>
        <taxon>asterids</taxon>
        <taxon>campanulids</taxon>
        <taxon>Asterales</taxon>
        <taxon>Asteraceae</taxon>
        <taxon>Asteroideae</taxon>
        <taxon>Anthemideae</taxon>
        <taxon>Artemisiinae</taxon>
        <taxon>Artemisia</taxon>
    </lineage>
</organism>
<dbReference type="GO" id="GO:0016887">
    <property type="term" value="F:ATP hydrolysis activity"/>
    <property type="evidence" value="ECO:0007669"/>
    <property type="project" value="InterPro"/>
</dbReference>
<proteinExistence type="predicted"/>
<dbReference type="InterPro" id="IPR050221">
    <property type="entry name" value="26S_Proteasome_ATPase"/>
</dbReference>
<evidence type="ECO:0000256" key="2">
    <source>
        <dbReference type="ARBA" id="ARBA00022840"/>
    </source>
</evidence>
<keyword evidence="1" id="KW-0547">Nucleotide-binding</keyword>
<dbReference type="Pfam" id="PF00004">
    <property type="entry name" value="AAA"/>
    <property type="match status" value="1"/>
</dbReference>
<dbReference type="InterPro" id="IPR027417">
    <property type="entry name" value="P-loop_NTPase"/>
</dbReference>
<dbReference type="GO" id="GO:0005524">
    <property type="term" value="F:ATP binding"/>
    <property type="evidence" value="ECO:0007669"/>
    <property type="project" value="UniProtKB-KW"/>
</dbReference>
<evidence type="ECO:0000256" key="1">
    <source>
        <dbReference type="ARBA" id="ARBA00022741"/>
    </source>
</evidence>
<dbReference type="InterPro" id="IPR003959">
    <property type="entry name" value="ATPase_AAA_core"/>
</dbReference>
<keyword evidence="2" id="KW-0067">ATP-binding</keyword>
<dbReference type="OrthoDB" id="1413014at2759"/>
<dbReference type="EMBL" id="PKPP01012443">
    <property type="protein sequence ID" value="PWA42375.1"/>
    <property type="molecule type" value="Genomic_DNA"/>
</dbReference>
<accession>A0A2U1L039</accession>
<dbReference type="SUPFAM" id="SSF52540">
    <property type="entry name" value="P-loop containing nucleoside triphosphate hydrolases"/>
    <property type="match status" value="1"/>
</dbReference>
<dbReference type="PANTHER" id="PTHR23073">
    <property type="entry name" value="26S PROTEASOME REGULATORY SUBUNIT"/>
    <property type="match status" value="1"/>
</dbReference>
<dbReference type="STRING" id="35608.A0A2U1L039"/>
<dbReference type="Proteomes" id="UP000245207">
    <property type="component" value="Unassembled WGS sequence"/>
</dbReference>
<evidence type="ECO:0000313" key="4">
    <source>
        <dbReference type="EMBL" id="PWA42375.1"/>
    </source>
</evidence>
<dbReference type="GO" id="GO:0008233">
    <property type="term" value="F:peptidase activity"/>
    <property type="evidence" value="ECO:0007669"/>
    <property type="project" value="UniProtKB-KW"/>
</dbReference>
<dbReference type="GO" id="GO:0006508">
    <property type="term" value="P:proteolysis"/>
    <property type="evidence" value="ECO:0007669"/>
    <property type="project" value="UniProtKB-KW"/>
</dbReference>
<keyword evidence="4" id="KW-0378">Hydrolase</keyword>
<gene>
    <name evidence="4" type="ORF">CTI12_AA548010</name>
</gene>
<feature type="domain" description="ATPase AAA-type core" evidence="3">
    <location>
        <begin position="3"/>
        <end position="43"/>
    </location>
</feature>
<dbReference type="AlphaFoldDB" id="A0A2U1L039"/>
<evidence type="ECO:0000313" key="5">
    <source>
        <dbReference type="Proteomes" id="UP000245207"/>
    </source>
</evidence>
<protein>
    <submittedName>
        <fullName evidence="4">26S protease regulatory subunit 6A</fullName>
    </submittedName>
</protein>
<dbReference type="Gene3D" id="3.40.50.300">
    <property type="entry name" value="P-loop containing nucleotide triphosphate hydrolases"/>
    <property type="match status" value="1"/>
</dbReference>
<name>A0A2U1L039_ARTAN</name>
<keyword evidence="4" id="KW-0645">Protease</keyword>
<evidence type="ECO:0000259" key="3">
    <source>
        <dbReference type="Pfam" id="PF00004"/>
    </source>
</evidence>
<comment type="caution">
    <text evidence="4">The sequence shown here is derived from an EMBL/GenBank/DDBJ whole genome shotgun (WGS) entry which is preliminary data.</text>
</comment>
<reference evidence="4 5" key="1">
    <citation type="journal article" date="2018" name="Mol. Plant">
        <title>The genome of Artemisia annua provides insight into the evolution of Asteraceae family and artemisinin biosynthesis.</title>
        <authorList>
            <person name="Shen Q."/>
            <person name="Zhang L."/>
            <person name="Liao Z."/>
            <person name="Wang S."/>
            <person name="Yan T."/>
            <person name="Shi P."/>
            <person name="Liu M."/>
            <person name="Fu X."/>
            <person name="Pan Q."/>
            <person name="Wang Y."/>
            <person name="Lv Z."/>
            <person name="Lu X."/>
            <person name="Zhang F."/>
            <person name="Jiang W."/>
            <person name="Ma Y."/>
            <person name="Chen M."/>
            <person name="Hao X."/>
            <person name="Li L."/>
            <person name="Tang Y."/>
            <person name="Lv G."/>
            <person name="Zhou Y."/>
            <person name="Sun X."/>
            <person name="Brodelius P.E."/>
            <person name="Rose J.K.C."/>
            <person name="Tang K."/>
        </authorList>
    </citation>
    <scope>NUCLEOTIDE SEQUENCE [LARGE SCALE GENOMIC DNA]</scope>
    <source>
        <strain evidence="5">cv. Huhao1</strain>
        <tissue evidence="4">Leaf</tissue>
    </source>
</reference>
<sequence length="74" mass="8688">MRMFIVDGAKLIRDAFELAKEISPCIIFIDEIDDIGTKRFHRKQCIKEEETKLTTKTTEETIQKENKFDTVEHA</sequence>
<keyword evidence="5" id="KW-1185">Reference proteome</keyword>